<sequence>MHLILVQVLVNLDSLKTATRIEDFDYAADYLTTLVYAYVNRIGVYGGYAVNAAMIERCF</sequence>
<accession>A0A653KBG8</accession>
<evidence type="ECO:0000313" key="2">
    <source>
        <dbReference type="Proteomes" id="UP000430404"/>
    </source>
</evidence>
<dbReference type="EMBL" id="CABWKZ010000046">
    <property type="protein sequence ID" value="VXA58112.1"/>
    <property type="molecule type" value="Genomic_DNA"/>
</dbReference>
<evidence type="ECO:0000313" key="1">
    <source>
        <dbReference type="EMBL" id="VXA58112.1"/>
    </source>
</evidence>
<dbReference type="AlphaFoldDB" id="A0A653KBG8"/>
<reference evidence="1 2" key="1">
    <citation type="submission" date="2019-10" db="EMBL/GenBank/DDBJ databases">
        <authorList>
            <person name="Karimi E."/>
        </authorList>
    </citation>
    <scope>NUCLEOTIDE SEQUENCE [LARGE SCALE GENOMIC DNA]</scope>
    <source>
        <strain evidence="1">Acinetobacter sp. 8BE</strain>
    </source>
</reference>
<proteinExistence type="predicted"/>
<organism evidence="1 2">
    <name type="scientific">Acinetobacter proteolyticus</name>
    <dbReference type="NCBI Taxonomy" id="1776741"/>
    <lineage>
        <taxon>Bacteria</taxon>
        <taxon>Pseudomonadati</taxon>
        <taxon>Pseudomonadota</taxon>
        <taxon>Gammaproteobacteria</taxon>
        <taxon>Moraxellales</taxon>
        <taxon>Moraxellaceae</taxon>
        <taxon>Acinetobacter</taxon>
    </lineage>
</organism>
<protein>
    <submittedName>
        <fullName evidence="1">Uncharacterized protein</fullName>
    </submittedName>
</protein>
<dbReference type="Proteomes" id="UP000430404">
    <property type="component" value="Unassembled WGS sequence"/>
</dbReference>
<name>A0A653KBG8_9GAMM</name>
<gene>
    <name evidence="1" type="ORF">ACI8B_500003</name>
</gene>